<dbReference type="GO" id="GO:0005634">
    <property type="term" value="C:nucleus"/>
    <property type="evidence" value="ECO:0007669"/>
    <property type="project" value="UniProtKB-SubCell"/>
</dbReference>
<evidence type="ECO:0000256" key="5">
    <source>
        <dbReference type="ARBA" id="ARBA00023163"/>
    </source>
</evidence>
<evidence type="ECO:0000256" key="4">
    <source>
        <dbReference type="ARBA" id="ARBA00023125"/>
    </source>
</evidence>
<evidence type="ECO:0000256" key="7">
    <source>
        <dbReference type="SAM" id="MobiDB-lite"/>
    </source>
</evidence>
<comment type="subcellular location">
    <subcellularLocation>
        <location evidence="1">Nucleus</location>
    </subcellularLocation>
</comment>
<evidence type="ECO:0000256" key="6">
    <source>
        <dbReference type="ARBA" id="ARBA00023242"/>
    </source>
</evidence>
<organism evidence="9 10">
    <name type="scientific">Soboliphyme baturini</name>
    <dbReference type="NCBI Taxonomy" id="241478"/>
    <lineage>
        <taxon>Eukaryota</taxon>
        <taxon>Metazoa</taxon>
        <taxon>Ecdysozoa</taxon>
        <taxon>Nematoda</taxon>
        <taxon>Enoplea</taxon>
        <taxon>Dorylaimia</taxon>
        <taxon>Dioctophymatida</taxon>
        <taxon>Dioctophymatoidea</taxon>
        <taxon>Soboliphymatidae</taxon>
        <taxon>Soboliphyme</taxon>
    </lineage>
</organism>
<keyword evidence="10" id="KW-1185">Reference proteome</keyword>
<dbReference type="EMBL" id="UZAM01019292">
    <property type="protein sequence ID" value="VDP52617.1"/>
    <property type="molecule type" value="Genomic_DNA"/>
</dbReference>
<keyword evidence="6" id="KW-0539">Nucleus</keyword>
<gene>
    <name evidence="9" type="ORF">SBAD_LOCUS12908</name>
</gene>
<evidence type="ECO:0000256" key="1">
    <source>
        <dbReference type="ARBA" id="ARBA00004123"/>
    </source>
</evidence>
<evidence type="ECO:0000256" key="3">
    <source>
        <dbReference type="ARBA" id="ARBA00023015"/>
    </source>
</evidence>
<feature type="domain" description="AXH" evidence="8">
    <location>
        <begin position="313"/>
        <end position="396"/>
    </location>
</feature>
<dbReference type="SUPFAM" id="SSF102031">
    <property type="entry name" value="AXH domain"/>
    <property type="match status" value="1"/>
</dbReference>
<protein>
    <recommendedName>
        <fullName evidence="8">AXH domain-containing protein</fullName>
    </recommendedName>
</protein>
<dbReference type="InterPro" id="IPR003652">
    <property type="entry name" value="Ataxin_AXH_dom"/>
</dbReference>
<evidence type="ECO:0000313" key="10">
    <source>
        <dbReference type="Proteomes" id="UP000270296"/>
    </source>
</evidence>
<dbReference type="InterPro" id="IPR036096">
    <property type="entry name" value="Ataxin_AXH_dom_sf"/>
</dbReference>
<dbReference type="OrthoDB" id="10000452at2759"/>
<feature type="region of interest" description="Disordered" evidence="7">
    <location>
        <begin position="257"/>
        <end position="292"/>
    </location>
</feature>
<evidence type="ECO:0000313" key="9">
    <source>
        <dbReference type="EMBL" id="VDP52617.1"/>
    </source>
</evidence>
<keyword evidence="3" id="KW-0805">Transcription regulation</keyword>
<accession>A0A3P8DM02</accession>
<keyword evidence="5" id="KW-0804">Transcription</keyword>
<dbReference type="AlphaFoldDB" id="A0A3P8DM02"/>
<evidence type="ECO:0000259" key="8">
    <source>
        <dbReference type="PROSITE" id="PS51148"/>
    </source>
</evidence>
<evidence type="ECO:0000256" key="2">
    <source>
        <dbReference type="ARBA" id="ARBA00022491"/>
    </source>
</evidence>
<keyword evidence="4" id="KW-0238">DNA-binding</keyword>
<dbReference type="GO" id="GO:0003723">
    <property type="term" value="F:RNA binding"/>
    <property type="evidence" value="ECO:0007669"/>
    <property type="project" value="InterPro"/>
</dbReference>
<proteinExistence type="predicted"/>
<reference evidence="9 10" key="1">
    <citation type="submission" date="2018-11" db="EMBL/GenBank/DDBJ databases">
        <authorList>
            <consortium name="Pathogen Informatics"/>
        </authorList>
    </citation>
    <scope>NUCLEOTIDE SEQUENCE [LARGE SCALE GENOMIC DNA]</scope>
</reference>
<dbReference type="PROSITE" id="PS51148">
    <property type="entry name" value="AXH"/>
    <property type="match status" value="1"/>
</dbReference>
<keyword evidence="2" id="KW-0678">Repressor</keyword>
<name>A0A3P8DM02_9BILA</name>
<feature type="compositionally biased region" description="Polar residues" evidence="7">
    <location>
        <begin position="268"/>
        <end position="285"/>
    </location>
</feature>
<dbReference type="Proteomes" id="UP000270296">
    <property type="component" value="Unassembled WGS sequence"/>
</dbReference>
<dbReference type="GO" id="GO:0003677">
    <property type="term" value="F:DNA binding"/>
    <property type="evidence" value="ECO:0007669"/>
    <property type="project" value="UniProtKB-KW"/>
</dbReference>
<sequence length="396" mass="42277">MFLGSFWHELSGSSLGDVLFRVVRNSSPLALPFAVVVKFPSLITFHARMYPASVYSQFESRNFLLREFGSDPRLMPAAAAAAAARFSFMNPPVVGGAGVHLSSTLTPFHSLGHVTAAAAANGTNTSLINAAYFYSHLSAPSGYDGRGPAVIPYFDDRYSGSYFPADSSAFVPPPPHRQFNVLQPLSSSSLDYSDVVVGGSRGGHCGSVVAVAATTDAAGRKQEHKMDVVLEIDGERERDARMLSFSGVDSVKNRTISVGHGKGDSSPEYVSSINCEGNETSATKSDPNDDDPLEVDIADKNVDPSDDVVHATSSCASLTSFANCFVKGTSVLLANGKVKHVEDLVAEDFMKSGFASQQLCVKNCSLLKITQRTQGRVLLHLLIDGLSSQVIFATFY</sequence>